<evidence type="ECO:0000259" key="2">
    <source>
        <dbReference type="Pfam" id="PF13967"/>
    </source>
</evidence>
<feature type="transmembrane region" description="Helical" evidence="1">
    <location>
        <begin position="86"/>
        <end position="110"/>
    </location>
</feature>
<dbReference type="InterPro" id="IPR045122">
    <property type="entry name" value="Csc1-like"/>
</dbReference>
<dbReference type="Proteomes" id="UP000593575">
    <property type="component" value="Unassembled WGS sequence"/>
</dbReference>
<comment type="caution">
    <text evidence="3">The sequence shown here is derived from an EMBL/GenBank/DDBJ whole genome shotgun (WGS) entry which is preliminary data.</text>
</comment>
<dbReference type="AlphaFoldDB" id="A0A7J9IMP6"/>
<dbReference type="PANTHER" id="PTHR13018:SF117">
    <property type="entry name" value="CSC1-LIKE PROTEIN RXW8"/>
    <property type="match status" value="1"/>
</dbReference>
<organism evidence="3 4">
    <name type="scientific">Gossypium armourianum</name>
    <dbReference type="NCBI Taxonomy" id="34283"/>
    <lineage>
        <taxon>Eukaryota</taxon>
        <taxon>Viridiplantae</taxon>
        <taxon>Streptophyta</taxon>
        <taxon>Embryophyta</taxon>
        <taxon>Tracheophyta</taxon>
        <taxon>Spermatophyta</taxon>
        <taxon>Magnoliopsida</taxon>
        <taxon>eudicotyledons</taxon>
        <taxon>Gunneridae</taxon>
        <taxon>Pentapetalae</taxon>
        <taxon>rosids</taxon>
        <taxon>malvids</taxon>
        <taxon>Malvales</taxon>
        <taxon>Malvaceae</taxon>
        <taxon>Malvoideae</taxon>
        <taxon>Gossypium</taxon>
    </lineage>
</organism>
<dbReference type="Pfam" id="PF13967">
    <property type="entry name" value="RSN1_TM"/>
    <property type="match status" value="1"/>
</dbReference>
<protein>
    <recommendedName>
        <fullName evidence="2">CSC1/OSCA1-like N-terminal transmembrane domain-containing protein</fullName>
    </recommendedName>
</protein>
<accession>A0A7J9IMP6</accession>
<dbReference type="EMBL" id="JABFAE010000002">
    <property type="protein sequence ID" value="MBA0823386.1"/>
    <property type="molecule type" value="Genomic_DNA"/>
</dbReference>
<sequence length="260" mass="29576">MDIGALLTSAGINIAICVVLLSLYSILRKQPSNVSVYFMRRLISEPVKHSDPFRFERLVPSASWIVRAWQATNEEILAAGGVDALVFLRIVVFSIRVFIIAAMICVFLLLPVNYYGQEMQHKQIHSESLEEYKNITKMRLAHITGSPVNPSHFTVLVRSIPCSQNHSYSKSVEDFFSTYYPASYVSHQMVYRAGRVDKLMKDAEKMYRMLKTIESQTKKSYMPCCLCGKSTHSFEALNNDAESVEIKTSSDELQPSQREK</sequence>
<feature type="transmembrane region" description="Helical" evidence="1">
    <location>
        <begin position="6"/>
        <end position="27"/>
    </location>
</feature>
<dbReference type="PANTHER" id="PTHR13018">
    <property type="entry name" value="PROBABLE MEMBRANE PROTEIN DUF221-RELATED"/>
    <property type="match status" value="1"/>
</dbReference>
<evidence type="ECO:0000313" key="4">
    <source>
        <dbReference type="Proteomes" id="UP000593575"/>
    </source>
</evidence>
<dbReference type="InterPro" id="IPR032880">
    <property type="entry name" value="CSC1/OSCA1-like_N"/>
</dbReference>
<feature type="domain" description="CSC1/OSCA1-like N-terminal transmembrane" evidence="2">
    <location>
        <begin position="5"/>
        <end position="152"/>
    </location>
</feature>
<feature type="non-terminal residue" evidence="3">
    <location>
        <position position="260"/>
    </location>
</feature>
<keyword evidence="1" id="KW-1133">Transmembrane helix</keyword>
<dbReference type="GO" id="GO:0005886">
    <property type="term" value="C:plasma membrane"/>
    <property type="evidence" value="ECO:0007669"/>
    <property type="project" value="TreeGrafter"/>
</dbReference>
<evidence type="ECO:0000256" key="1">
    <source>
        <dbReference type="SAM" id="Phobius"/>
    </source>
</evidence>
<gene>
    <name evidence="3" type="ORF">Goarm_020121</name>
</gene>
<evidence type="ECO:0000313" key="3">
    <source>
        <dbReference type="EMBL" id="MBA0823386.1"/>
    </source>
</evidence>
<dbReference type="GO" id="GO:0005227">
    <property type="term" value="F:calcium-activated cation channel activity"/>
    <property type="evidence" value="ECO:0007669"/>
    <property type="project" value="InterPro"/>
</dbReference>
<proteinExistence type="predicted"/>
<keyword evidence="1" id="KW-0812">Transmembrane</keyword>
<keyword evidence="4" id="KW-1185">Reference proteome</keyword>
<name>A0A7J9IMP6_9ROSI</name>
<keyword evidence="1" id="KW-0472">Membrane</keyword>
<reference evidence="3 4" key="1">
    <citation type="journal article" date="2019" name="Genome Biol. Evol.">
        <title>Insights into the evolution of the New World diploid cottons (Gossypium, subgenus Houzingenia) based on genome sequencing.</title>
        <authorList>
            <person name="Grover C.E."/>
            <person name="Arick M.A. 2nd"/>
            <person name="Thrash A."/>
            <person name="Conover J.L."/>
            <person name="Sanders W.S."/>
            <person name="Peterson D.G."/>
            <person name="Frelichowski J.E."/>
            <person name="Scheffler J.A."/>
            <person name="Scheffler B.E."/>
            <person name="Wendel J.F."/>
        </authorList>
    </citation>
    <scope>NUCLEOTIDE SEQUENCE [LARGE SCALE GENOMIC DNA]</scope>
    <source>
        <strain evidence="3">6</strain>
        <tissue evidence="3">Leaf</tissue>
    </source>
</reference>